<dbReference type="GO" id="GO:0043139">
    <property type="term" value="F:5'-3' DNA helicase activity"/>
    <property type="evidence" value="ECO:0007669"/>
    <property type="project" value="UniProtKB-EC"/>
</dbReference>
<dbReference type="PANTHER" id="PTHR47642:SF5">
    <property type="entry name" value="ATP-DEPENDENT DNA HELICASE"/>
    <property type="match status" value="1"/>
</dbReference>
<dbReference type="InterPro" id="IPR046700">
    <property type="entry name" value="DUF6570"/>
</dbReference>
<dbReference type="GO" id="GO:0000723">
    <property type="term" value="P:telomere maintenance"/>
    <property type="evidence" value="ECO:0007669"/>
    <property type="project" value="InterPro"/>
</dbReference>
<dbReference type="Gene3D" id="3.40.50.300">
    <property type="entry name" value="P-loop containing nucleotide triphosphate hydrolases"/>
    <property type="match status" value="1"/>
</dbReference>
<dbReference type="EMBL" id="CAJOBR010006199">
    <property type="protein sequence ID" value="CAF4838945.1"/>
    <property type="molecule type" value="Genomic_DNA"/>
</dbReference>
<dbReference type="Pfam" id="PF20209">
    <property type="entry name" value="DUF6570"/>
    <property type="match status" value="1"/>
</dbReference>
<keyword evidence="1" id="KW-0547">Nucleotide-binding</keyword>
<feature type="region of interest" description="Disordered" evidence="2">
    <location>
        <begin position="885"/>
        <end position="906"/>
    </location>
</feature>
<dbReference type="GO" id="GO:0006281">
    <property type="term" value="P:DNA repair"/>
    <property type="evidence" value="ECO:0007669"/>
    <property type="project" value="UniProtKB-KW"/>
</dbReference>
<accession>A0A821RII6</accession>
<organism evidence="4 5">
    <name type="scientific">Rotaria socialis</name>
    <dbReference type="NCBI Taxonomy" id="392032"/>
    <lineage>
        <taxon>Eukaryota</taxon>
        <taxon>Metazoa</taxon>
        <taxon>Spiralia</taxon>
        <taxon>Gnathifera</taxon>
        <taxon>Rotifera</taxon>
        <taxon>Eurotatoria</taxon>
        <taxon>Bdelloidea</taxon>
        <taxon>Philodinida</taxon>
        <taxon>Philodinidae</taxon>
        <taxon>Rotaria</taxon>
    </lineage>
</organism>
<dbReference type="InterPro" id="IPR051055">
    <property type="entry name" value="PIF1_helicase"/>
</dbReference>
<dbReference type="GO" id="GO:0006310">
    <property type="term" value="P:DNA recombination"/>
    <property type="evidence" value="ECO:0007669"/>
    <property type="project" value="UniProtKB-KW"/>
</dbReference>
<dbReference type="InterPro" id="IPR027417">
    <property type="entry name" value="P-loop_NTPase"/>
</dbReference>
<keyword evidence="1" id="KW-0234">DNA repair</keyword>
<protein>
    <recommendedName>
        <fullName evidence="1">ATP-dependent DNA helicase</fullName>
        <ecNumber evidence="1">5.6.2.3</ecNumber>
    </recommendedName>
</protein>
<proteinExistence type="inferred from homology"/>
<gene>
    <name evidence="4" type="ORF">QYT958_LOCUS26271</name>
</gene>
<keyword evidence="1" id="KW-0378">Hydrolase</keyword>
<keyword evidence="1" id="KW-0233">DNA recombination</keyword>
<comment type="similarity">
    <text evidence="1">Belongs to the helicase family.</text>
</comment>
<sequence length="1295" mass="150719">MRERRTDDELRLLDNRRRANSHKIERIDDEFKTEENKRRAEALKIARRDDEFKAEENKIRAEALKIARQDDEFKEEERRRNALRMHNSRYKYKSNFDGMKSNYESKIKEGPTHICSSCGGLWFEYSIREFTIEMSTNKGLKKEFIDTVCCLKNTIINLCATCRKDIMLNKVPTLCLSNGLAFYEIPDCLKILTELEERLISPRIPFMVIRSLGSCKQFGLKGNLVNVPMNVDTNVSILPRSFSDTHTIQLKLMRQMKTKNAFMYETIRPKVVHTAVKYLVEQALYKDEGIVISHDWINEYSNERENFIINDDDKKFDEDENINKDFEDEDERNECDDKPINPSATETLLNDEVDDQNDVGIKFAPGENNRPISILMDLKVDELTFPKIYCGEQRKIKSNVKLTYGKDPVTCVRYFEQRLKCLWEILLASCGSFEGNGLEDKYIRVEFQVRGSQHIHVLIWLKNAPKYDKNNPKSIEQCIEFIDKLISVNAKLTEFSEELINLQRHKHSHTCKKHVKNRIKCRFGIPYFPIRKTMILEPFTDDEKFTKKEREEISKNKQNVIKELENISKDKDNSLTFEEFLEHVNMNEEEYIKMIRSELEKAKVFLKRAPNEIRINAYNPMIMSLHRANMDIQFILVPYACLTYCVNYISKSENGMSKLLREALNELQKGNHTVKERLRVLANKFLNSSEISAQEAVYHILSIPLSINSRSTIFINTNRPENRISMVKSDEILQKLDPDSKDIFVQGLIDMYVNRPDEMKNVCFVDFASLYNVTKRIAYNDGIAENSDDEEVIDNEFDEFNPLKMKNSKGWIKRRTKQKIIRFRNFQLHQDPENYYREQLMLFHPWNNEQKDLIDINHEEVFESYKDSIRKKRSEYVHHEANKFEKAVEENKETEDDSDIDDTNNEYDQDKNEFFIYKTGNNEGDIFLERGINTHTKKVEHFNVPKIIPNIEYQEMMRNLNDSQRKYTLNVMNLIKNGDEQFFHFINGGAGVGKSTLIKAVYQSILRFYNSLPGSNPETIHVALCAPTGKAAALIGGMALNSFLSLPVNQYEISMVDFTMFQQVDSRLQQIMKVKKPFGGISLIVLGDFNQLRPVGDKYIFQYNNSYNALVDNPLWSLLRLFELTEIMRQKDDKPFAIALSNLAKGMMTFEDINLLKSRIVSVDKLEGTENAIRVFRSNAEVDAYNAKALANLNTEGATANAYDFCVDDGLASIKEKVLSNVKNLKTTETYGLPLKIDLKVGAKYMMTVNFDTEDGLVNGACGKLIVIDYGKLKKTNETVPCRLWIKFNEEKLEE</sequence>
<dbReference type="GO" id="GO:0005524">
    <property type="term" value="F:ATP binding"/>
    <property type="evidence" value="ECO:0007669"/>
    <property type="project" value="UniProtKB-KW"/>
</dbReference>
<keyword evidence="1" id="KW-0227">DNA damage</keyword>
<evidence type="ECO:0000259" key="3">
    <source>
        <dbReference type="PROSITE" id="PS50222"/>
    </source>
</evidence>
<dbReference type="GO" id="GO:0005509">
    <property type="term" value="F:calcium ion binding"/>
    <property type="evidence" value="ECO:0007669"/>
    <property type="project" value="InterPro"/>
</dbReference>
<feature type="domain" description="EF-hand" evidence="3">
    <location>
        <begin position="555"/>
        <end position="590"/>
    </location>
</feature>
<keyword evidence="1" id="KW-0067">ATP-binding</keyword>
<dbReference type="SUPFAM" id="SSF52540">
    <property type="entry name" value="P-loop containing nucleoside triphosphate hydrolases"/>
    <property type="match status" value="2"/>
</dbReference>
<dbReference type="Pfam" id="PF05970">
    <property type="entry name" value="PIF1"/>
    <property type="match status" value="1"/>
</dbReference>
<evidence type="ECO:0000256" key="1">
    <source>
        <dbReference type="RuleBase" id="RU363044"/>
    </source>
</evidence>
<keyword evidence="1" id="KW-0347">Helicase</keyword>
<evidence type="ECO:0000313" key="5">
    <source>
        <dbReference type="Proteomes" id="UP000663848"/>
    </source>
</evidence>
<dbReference type="PROSITE" id="PS50222">
    <property type="entry name" value="EF_HAND_2"/>
    <property type="match status" value="1"/>
</dbReference>
<dbReference type="InterPro" id="IPR010285">
    <property type="entry name" value="DNA_helicase_pif1-like_DEAD"/>
</dbReference>
<dbReference type="InterPro" id="IPR002048">
    <property type="entry name" value="EF_hand_dom"/>
</dbReference>
<comment type="catalytic activity">
    <reaction evidence="1">
        <text>ATP + H2O = ADP + phosphate + H(+)</text>
        <dbReference type="Rhea" id="RHEA:13065"/>
        <dbReference type="ChEBI" id="CHEBI:15377"/>
        <dbReference type="ChEBI" id="CHEBI:15378"/>
        <dbReference type="ChEBI" id="CHEBI:30616"/>
        <dbReference type="ChEBI" id="CHEBI:43474"/>
        <dbReference type="ChEBI" id="CHEBI:456216"/>
        <dbReference type="EC" id="5.6.2.3"/>
    </reaction>
</comment>
<evidence type="ECO:0000313" key="4">
    <source>
        <dbReference type="EMBL" id="CAF4838945.1"/>
    </source>
</evidence>
<dbReference type="PANTHER" id="PTHR47642">
    <property type="entry name" value="ATP-DEPENDENT DNA HELICASE"/>
    <property type="match status" value="1"/>
</dbReference>
<comment type="cofactor">
    <cofactor evidence="1">
        <name>Mg(2+)</name>
        <dbReference type="ChEBI" id="CHEBI:18420"/>
    </cofactor>
</comment>
<comment type="caution">
    <text evidence="4">The sequence shown here is derived from an EMBL/GenBank/DDBJ whole genome shotgun (WGS) entry which is preliminary data.</text>
</comment>
<dbReference type="Proteomes" id="UP000663848">
    <property type="component" value="Unassembled WGS sequence"/>
</dbReference>
<feature type="compositionally biased region" description="Acidic residues" evidence="2">
    <location>
        <begin position="892"/>
        <end position="906"/>
    </location>
</feature>
<evidence type="ECO:0000256" key="2">
    <source>
        <dbReference type="SAM" id="MobiDB-lite"/>
    </source>
</evidence>
<name>A0A821RII6_9BILA</name>
<dbReference type="GO" id="GO:0016787">
    <property type="term" value="F:hydrolase activity"/>
    <property type="evidence" value="ECO:0007669"/>
    <property type="project" value="UniProtKB-KW"/>
</dbReference>
<reference evidence="4" key="1">
    <citation type="submission" date="2021-02" db="EMBL/GenBank/DDBJ databases">
        <authorList>
            <person name="Nowell W R."/>
        </authorList>
    </citation>
    <scope>NUCLEOTIDE SEQUENCE</scope>
</reference>
<dbReference type="EC" id="5.6.2.3" evidence="1"/>